<reference evidence="3" key="1">
    <citation type="journal article" date="2019" name="Int. J. Syst. Evol. Microbiol.">
        <title>The Global Catalogue of Microorganisms (GCM) 10K type strain sequencing project: providing services to taxonomists for standard genome sequencing and annotation.</title>
        <authorList>
            <consortium name="The Broad Institute Genomics Platform"/>
            <consortium name="The Broad Institute Genome Sequencing Center for Infectious Disease"/>
            <person name="Wu L."/>
            <person name="Ma J."/>
        </authorList>
    </citation>
    <scope>NUCLEOTIDE SEQUENCE [LARGE SCALE GENOMIC DNA]</scope>
    <source>
        <strain evidence="3">CECT 8655</strain>
    </source>
</reference>
<organism evidence="2 3">
    <name type="scientific">Polaribacter marinivivus</name>
    <dbReference type="NCBI Taxonomy" id="1524260"/>
    <lineage>
        <taxon>Bacteria</taxon>
        <taxon>Pseudomonadati</taxon>
        <taxon>Bacteroidota</taxon>
        <taxon>Flavobacteriia</taxon>
        <taxon>Flavobacteriales</taxon>
        <taxon>Flavobacteriaceae</taxon>
    </lineage>
</organism>
<evidence type="ECO:0000313" key="2">
    <source>
        <dbReference type="EMBL" id="MFC4268350.1"/>
    </source>
</evidence>
<dbReference type="EMBL" id="JBHSCY010000001">
    <property type="protein sequence ID" value="MFC4268350.1"/>
    <property type="molecule type" value="Genomic_DNA"/>
</dbReference>
<dbReference type="InterPro" id="IPR019619">
    <property type="entry name" value="DUF2490"/>
</dbReference>
<name>A0ABV8R7H5_9FLAO</name>
<feature type="signal peptide" evidence="1">
    <location>
        <begin position="1"/>
        <end position="19"/>
    </location>
</feature>
<gene>
    <name evidence="2" type="ORF">ACFOWD_05475</name>
</gene>
<evidence type="ECO:0000313" key="3">
    <source>
        <dbReference type="Proteomes" id="UP001595826"/>
    </source>
</evidence>
<protein>
    <submittedName>
        <fullName evidence="2">DUF2490 domain-containing protein</fullName>
    </submittedName>
</protein>
<keyword evidence="3" id="KW-1185">Reference proteome</keyword>
<evidence type="ECO:0000256" key="1">
    <source>
        <dbReference type="SAM" id="SignalP"/>
    </source>
</evidence>
<accession>A0ABV8R7H5</accession>
<dbReference type="Proteomes" id="UP001595826">
    <property type="component" value="Unassembled WGS sequence"/>
</dbReference>
<keyword evidence="1" id="KW-0732">Signal</keyword>
<dbReference type="RefSeq" id="WP_377408767.1">
    <property type="nucleotide sequence ID" value="NZ_JBHSCY010000001.1"/>
</dbReference>
<proteinExistence type="predicted"/>
<sequence length="217" mass="26040">MKTFCCFLLSFCCSNLLFAQFNFNTGFLPKIVVSKKLSNKNIWVNSLESRTFILDDNNEFSHSLVDISSIISIKTDFEQSFNFGYILRFRDDKTIHRIFQHYNFVSQLTSIKIAHRIAFEQFYQSKRQTIFRTRYRFTLEKPLSGERVDIKEFYLKLGNELLYDFTDLKIRITPYLGYQISKKDKIEFGLDYRLGEFIKNNTQNDLWFRTTWYISLN</sequence>
<dbReference type="Pfam" id="PF10677">
    <property type="entry name" value="DUF2490"/>
    <property type="match status" value="1"/>
</dbReference>
<comment type="caution">
    <text evidence="2">The sequence shown here is derived from an EMBL/GenBank/DDBJ whole genome shotgun (WGS) entry which is preliminary data.</text>
</comment>
<feature type="chain" id="PRO_5046516878" evidence="1">
    <location>
        <begin position="20"/>
        <end position="217"/>
    </location>
</feature>